<accession>A0A023G077</accession>
<reference evidence="1" key="1">
    <citation type="submission" date="2014-03" db="EMBL/GenBank/DDBJ databases">
        <title>The sialotranscriptome of Amblyomma triste, Amblyomma parvum and Amblyomma cajennense ticks, uncovered by 454-based RNA-seq.</title>
        <authorList>
            <person name="Garcia G.R."/>
            <person name="Gardinassi L.G."/>
            <person name="Ribeiro J.M."/>
            <person name="Anatriello E."/>
            <person name="Ferreira B.R."/>
            <person name="Moreira H.N."/>
            <person name="Mafra C."/>
            <person name="Olegario M.M."/>
            <person name="Szabo P.J."/>
            <person name="Miranda-Santos I.K."/>
            <person name="Maruyama S.R."/>
        </authorList>
    </citation>
    <scope>NUCLEOTIDE SEQUENCE</scope>
    <source>
        <strain evidence="1">Mato Grasso do Sul</strain>
        <tissue evidence="1">Salivary glands</tissue>
    </source>
</reference>
<sequence>MIKRHLQIVYIPQWLKVVAWFFSHCQAWAIVGNVRCCVFGVTNGLQLSHLKWWVSLTFKPLEMQYLRLDKTWSSSGSVDLGRNCTVCLFWSL</sequence>
<dbReference type="EMBL" id="GBBM01007892">
    <property type="protein sequence ID" value="JAC27526.1"/>
    <property type="molecule type" value="mRNA"/>
</dbReference>
<evidence type="ECO:0000313" key="1">
    <source>
        <dbReference type="EMBL" id="JAC27526.1"/>
    </source>
</evidence>
<proteinExistence type="evidence at transcript level"/>
<organism evidence="1">
    <name type="scientific">Amblyomma triste</name>
    <name type="common">Neotropical tick</name>
    <dbReference type="NCBI Taxonomy" id="251400"/>
    <lineage>
        <taxon>Eukaryota</taxon>
        <taxon>Metazoa</taxon>
        <taxon>Ecdysozoa</taxon>
        <taxon>Arthropoda</taxon>
        <taxon>Chelicerata</taxon>
        <taxon>Arachnida</taxon>
        <taxon>Acari</taxon>
        <taxon>Parasitiformes</taxon>
        <taxon>Ixodida</taxon>
        <taxon>Ixodoidea</taxon>
        <taxon>Ixodidae</taxon>
        <taxon>Amblyomminae</taxon>
        <taxon>Amblyomma</taxon>
    </lineage>
</organism>
<name>A0A023G077_AMBTT</name>
<dbReference type="AlphaFoldDB" id="A0A023G077"/>
<protein>
    <submittedName>
        <fullName evidence="1">Putative secreted protein</fullName>
    </submittedName>
</protein>